<dbReference type="EMBL" id="AGDV01000010">
    <property type="protein sequence ID" value="EMB33662.1"/>
    <property type="molecule type" value="Genomic_DNA"/>
</dbReference>
<accession>A0A0E2E4J4</accession>
<proteinExistence type="predicted"/>
<dbReference type="HOGENOM" id="CLU_131004_0_0_12"/>
<evidence type="ECO:0008006" key="2">
    <source>
        <dbReference type="Google" id="ProtNLM"/>
    </source>
</evidence>
<dbReference type="PATRIC" id="fig|999432.5.peg.1083"/>
<sequence length="163" mass="18921">MEKHSVAADIKSILHEQIDLIDNIYKLQKAMYQGVLDRDWQESERNLSFLNEASIKFSDLDKRLYGLLQADEDKPQEFNFYMHTKQFTSSDKKKIDSLYEKLKEKVFYSKIENDVFSNYVSHAQALVKGVVDIISEERNGKCYTAAGKRVNTEITSLVLNEVL</sequence>
<evidence type="ECO:0000313" key="1">
    <source>
        <dbReference type="EMBL" id="EMB33662.1"/>
    </source>
</evidence>
<protein>
    <recommendedName>
        <fullName evidence="2">Flagellar protein FlgN</fullName>
    </recommendedName>
</protein>
<dbReference type="AlphaFoldDB" id="A0A0E2E4J4"/>
<name>A0A0E2E4J4_TREDN</name>
<dbReference type="Proteomes" id="UP000011705">
    <property type="component" value="Chromosome"/>
</dbReference>
<reference evidence="1" key="1">
    <citation type="submission" date="2012-01" db="EMBL/GenBank/DDBJ databases">
        <title>The Genome Sequence of Treponema denticola H-22.</title>
        <authorList>
            <consortium name="The Broad Institute Genome Sequencing Platform"/>
            <person name="Earl A."/>
            <person name="Ward D."/>
            <person name="Feldgarden M."/>
            <person name="Gevers D."/>
            <person name="Blanton J.M."/>
            <person name="Fenno C.J."/>
            <person name="Baranova O.V."/>
            <person name="Mathney J."/>
            <person name="Dewhirst F.E."/>
            <person name="Izard J."/>
            <person name="Young S.K."/>
            <person name="Zeng Q."/>
            <person name="Gargeya S."/>
            <person name="Fitzgerald M."/>
            <person name="Haas B."/>
            <person name="Abouelleil A."/>
            <person name="Alvarado L."/>
            <person name="Arachchi H.M."/>
            <person name="Berlin A."/>
            <person name="Chapman S.B."/>
            <person name="Gearin G."/>
            <person name="Goldberg J."/>
            <person name="Griggs A."/>
            <person name="Gujja S."/>
            <person name="Hansen M."/>
            <person name="Heiman D."/>
            <person name="Howarth C."/>
            <person name="Larimer J."/>
            <person name="Lui A."/>
            <person name="MacDonald P.J.P."/>
            <person name="McCowen C."/>
            <person name="Montmayeur A."/>
            <person name="Murphy C."/>
            <person name="Neiman D."/>
            <person name="Pearson M."/>
            <person name="Priest M."/>
            <person name="Roberts A."/>
            <person name="Saif S."/>
            <person name="Shea T."/>
            <person name="Sisk P."/>
            <person name="Stolte C."/>
            <person name="Sykes S."/>
            <person name="Wortman J."/>
            <person name="Nusbaum C."/>
            <person name="Birren B."/>
        </authorList>
    </citation>
    <scope>NUCLEOTIDE SEQUENCE [LARGE SCALE GENOMIC DNA]</scope>
    <source>
        <strain evidence="1">H-22</strain>
    </source>
</reference>
<dbReference type="RefSeq" id="WP_002683984.1">
    <property type="nucleotide sequence ID" value="NZ_CM001795.1"/>
</dbReference>
<gene>
    <name evidence="1" type="ORF">HMPREF9726_01042</name>
</gene>
<organism evidence="1">
    <name type="scientific">Treponema denticola H-22</name>
    <dbReference type="NCBI Taxonomy" id="999432"/>
    <lineage>
        <taxon>Bacteria</taxon>
        <taxon>Pseudomonadati</taxon>
        <taxon>Spirochaetota</taxon>
        <taxon>Spirochaetia</taxon>
        <taxon>Spirochaetales</taxon>
        <taxon>Treponemataceae</taxon>
        <taxon>Treponema</taxon>
    </lineage>
</organism>
<comment type="caution">
    <text evidence="1">The sequence shown here is derived from an EMBL/GenBank/DDBJ whole genome shotgun (WGS) entry which is preliminary data.</text>
</comment>